<gene>
    <name evidence="2" type="ORF">O181_008468</name>
</gene>
<evidence type="ECO:0000313" key="3">
    <source>
        <dbReference type="Proteomes" id="UP000765509"/>
    </source>
</evidence>
<evidence type="ECO:0000256" key="1">
    <source>
        <dbReference type="SAM" id="MobiDB-lite"/>
    </source>
</evidence>
<dbReference type="Proteomes" id="UP000765509">
    <property type="component" value="Unassembled WGS sequence"/>
</dbReference>
<organism evidence="2 3">
    <name type="scientific">Austropuccinia psidii MF-1</name>
    <dbReference type="NCBI Taxonomy" id="1389203"/>
    <lineage>
        <taxon>Eukaryota</taxon>
        <taxon>Fungi</taxon>
        <taxon>Dikarya</taxon>
        <taxon>Basidiomycota</taxon>
        <taxon>Pucciniomycotina</taxon>
        <taxon>Pucciniomycetes</taxon>
        <taxon>Pucciniales</taxon>
        <taxon>Sphaerophragmiaceae</taxon>
        <taxon>Austropuccinia</taxon>
    </lineage>
</organism>
<protein>
    <submittedName>
        <fullName evidence="2">Uncharacterized protein</fullName>
    </submittedName>
</protein>
<dbReference type="AlphaFoldDB" id="A0A9Q3BP68"/>
<feature type="region of interest" description="Disordered" evidence="1">
    <location>
        <begin position="1"/>
        <end position="23"/>
    </location>
</feature>
<evidence type="ECO:0000313" key="2">
    <source>
        <dbReference type="EMBL" id="MBW0468753.1"/>
    </source>
</evidence>
<sequence length="181" mass="20505">MSKKGEVNEIKIEKEPDVEKDDVNDISSTLSESSKDIENINFTFDIMEYYSHLPQLSNSQLYLSKFQDSKLIKTKPNRGKGYIARNSCITEVAIDNKPTKLPLYPGVFCSCVGKSFLKNCVSNFEDQLFPINGIKFNRASNSMEELGIFETTVMFPHINGNPRITVEFVIMKNYSSAHVSL</sequence>
<reference evidence="2" key="1">
    <citation type="submission" date="2021-03" db="EMBL/GenBank/DDBJ databases">
        <title>Draft genome sequence of rust myrtle Austropuccinia psidii MF-1, a brazilian biotype.</title>
        <authorList>
            <person name="Quecine M.C."/>
            <person name="Pachon D.M.R."/>
            <person name="Bonatelli M.L."/>
            <person name="Correr F.H."/>
            <person name="Franceschini L.M."/>
            <person name="Leite T.F."/>
            <person name="Margarido G.R.A."/>
            <person name="Almeida C.A."/>
            <person name="Ferrarezi J.A."/>
            <person name="Labate C.A."/>
        </authorList>
    </citation>
    <scope>NUCLEOTIDE SEQUENCE</scope>
    <source>
        <strain evidence="2">MF-1</strain>
    </source>
</reference>
<proteinExistence type="predicted"/>
<dbReference type="EMBL" id="AVOT02001961">
    <property type="protein sequence ID" value="MBW0468753.1"/>
    <property type="molecule type" value="Genomic_DNA"/>
</dbReference>
<accession>A0A9Q3BP68</accession>
<name>A0A9Q3BP68_9BASI</name>
<comment type="caution">
    <text evidence="2">The sequence shown here is derived from an EMBL/GenBank/DDBJ whole genome shotgun (WGS) entry which is preliminary data.</text>
</comment>
<keyword evidence="3" id="KW-1185">Reference proteome</keyword>